<feature type="transmembrane region" description="Helical" evidence="1">
    <location>
        <begin position="261"/>
        <end position="280"/>
    </location>
</feature>
<feature type="transmembrane region" description="Helical" evidence="1">
    <location>
        <begin position="20"/>
        <end position="36"/>
    </location>
</feature>
<dbReference type="Pfam" id="PF01757">
    <property type="entry name" value="Acyl_transf_3"/>
    <property type="match status" value="1"/>
</dbReference>
<comment type="caution">
    <text evidence="3">The sequence shown here is derived from an EMBL/GenBank/DDBJ whole genome shotgun (WGS) entry which is preliminary data.</text>
</comment>
<evidence type="ECO:0000313" key="4">
    <source>
        <dbReference type="Proteomes" id="UP000285295"/>
    </source>
</evidence>
<dbReference type="GO" id="GO:0016020">
    <property type="term" value="C:membrane"/>
    <property type="evidence" value="ECO:0007669"/>
    <property type="project" value="TreeGrafter"/>
</dbReference>
<feature type="transmembrane region" description="Helical" evidence="1">
    <location>
        <begin position="95"/>
        <end position="115"/>
    </location>
</feature>
<dbReference type="PANTHER" id="PTHR23028:SF53">
    <property type="entry name" value="ACYL_TRANSF_3 DOMAIN-CONTAINING PROTEIN"/>
    <property type="match status" value="1"/>
</dbReference>
<feature type="transmembrane region" description="Helical" evidence="1">
    <location>
        <begin position="300"/>
        <end position="321"/>
    </location>
</feature>
<feature type="transmembrane region" description="Helical" evidence="1">
    <location>
        <begin position="333"/>
        <end position="353"/>
    </location>
</feature>
<dbReference type="PANTHER" id="PTHR23028">
    <property type="entry name" value="ACETYLTRANSFERASE"/>
    <property type="match status" value="1"/>
</dbReference>
<dbReference type="InterPro" id="IPR002656">
    <property type="entry name" value="Acyl_transf_3_dom"/>
</dbReference>
<reference evidence="3 4" key="2">
    <citation type="submission" date="2019-01" db="EMBL/GenBank/DDBJ databases">
        <authorList>
            <person name="Li Y."/>
        </authorList>
    </citation>
    <scope>NUCLEOTIDE SEQUENCE [LARGE SCALE GENOMIC DNA]</scope>
    <source>
        <strain evidence="3 4">D19-10-3-21</strain>
    </source>
</reference>
<reference evidence="3 4" key="1">
    <citation type="submission" date="2019-01" db="EMBL/GenBank/DDBJ databases">
        <title>Sinorhodobacter populi sp. nov. isolated from the symptomatic bark tissue of Populus euramericana canker.</title>
        <authorList>
            <person name="Xu G."/>
        </authorList>
    </citation>
    <scope>NUCLEOTIDE SEQUENCE [LARGE SCALE GENOMIC DNA]</scope>
    <source>
        <strain evidence="3 4">D19-10-3-21</strain>
    </source>
</reference>
<organism evidence="3 4">
    <name type="scientific">Paenirhodobacter populi</name>
    <dbReference type="NCBI Taxonomy" id="2306993"/>
    <lineage>
        <taxon>Bacteria</taxon>
        <taxon>Pseudomonadati</taxon>
        <taxon>Pseudomonadota</taxon>
        <taxon>Alphaproteobacteria</taxon>
        <taxon>Rhodobacterales</taxon>
        <taxon>Rhodobacter group</taxon>
        <taxon>Paenirhodobacter</taxon>
    </lineage>
</organism>
<accession>A0A443K4N2</accession>
<dbReference type="RefSeq" id="WP_128238132.1">
    <property type="nucleotide sequence ID" value="NZ_SAUX01000019.1"/>
</dbReference>
<feature type="domain" description="Acyltransferase 3" evidence="2">
    <location>
        <begin position="22"/>
        <end position="341"/>
    </location>
</feature>
<keyword evidence="1" id="KW-1133">Transmembrane helix</keyword>
<name>A0A443K4N2_9RHOB</name>
<feature type="transmembrane region" description="Helical" evidence="1">
    <location>
        <begin position="202"/>
        <end position="222"/>
    </location>
</feature>
<evidence type="ECO:0000313" key="3">
    <source>
        <dbReference type="EMBL" id="RWR27738.1"/>
    </source>
</evidence>
<evidence type="ECO:0000259" key="2">
    <source>
        <dbReference type="Pfam" id="PF01757"/>
    </source>
</evidence>
<gene>
    <name evidence="3" type="ORF">D2T31_16015</name>
</gene>
<feature type="transmembrane region" description="Helical" evidence="1">
    <location>
        <begin position="127"/>
        <end position="149"/>
    </location>
</feature>
<dbReference type="OrthoDB" id="9796461at2"/>
<keyword evidence="3" id="KW-0808">Transferase</keyword>
<protein>
    <submittedName>
        <fullName evidence="3">Acyltransferase</fullName>
    </submittedName>
</protein>
<dbReference type="EMBL" id="SAUX01000019">
    <property type="protein sequence ID" value="RWR27738.1"/>
    <property type="molecule type" value="Genomic_DNA"/>
</dbReference>
<feature type="transmembrane region" description="Helical" evidence="1">
    <location>
        <begin position="56"/>
        <end position="75"/>
    </location>
</feature>
<keyword evidence="1" id="KW-0812">Transmembrane</keyword>
<feature type="transmembrane region" description="Helical" evidence="1">
    <location>
        <begin position="170"/>
        <end position="190"/>
    </location>
</feature>
<dbReference type="GO" id="GO:0016747">
    <property type="term" value="F:acyltransferase activity, transferring groups other than amino-acyl groups"/>
    <property type="evidence" value="ECO:0007669"/>
    <property type="project" value="InterPro"/>
</dbReference>
<sequence>MSTRISADQGFENYRDKPRFGALDGVRFFAIVAVLFHHSPLVGIGADISPLSRRGFLGVDLFFVISGFLITSLLLRERHRKGRISLRGFYWRRALRILPLYLLLVTAIGAYYTFIKQQPGATGTWPFYYLLMMNFISSHLPMLAPTWSLGVEEQYYLIWPLLLVLLPRKALLTLIVGLVLAYAVLLSLPIGQAQWDIGPLSFSLVKAFYPAMLLGSGLAILLNSREGFTLLWGILGQRWSAALFVLFLLAALQFLPLDLHGFPNLVLHLIMAGLIGSLVIREDTLLMPVMSFAPIRRIGVVSYGIYLLHLIALHIATSITARLFGAPENQMPLFLLLYVGLSWLMAEISFRFYETPFLSLRHKPLGVVARDPVEPSREKMPS</sequence>
<keyword evidence="3" id="KW-0012">Acyltransferase</keyword>
<evidence type="ECO:0000256" key="1">
    <source>
        <dbReference type="SAM" id="Phobius"/>
    </source>
</evidence>
<feature type="transmembrane region" description="Helical" evidence="1">
    <location>
        <begin position="229"/>
        <end position="255"/>
    </location>
</feature>
<dbReference type="GO" id="GO:0000271">
    <property type="term" value="P:polysaccharide biosynthetic process"/>
    <property type="evidence" value="ECO:0007669"/>
    <property type="project" value="TreeGrafter"/>
</dbReference>
<dbReference type="InterPro" id="IPR050879">
    <property type="entry name" value="Acyltransferase_3"/>
</dbReference>
<proteinExistence type="predicted"/>
<dbReference type="Proteomes" id="UP000285295">
    <property type="component" value="Unassembled WGS sequence"/>
</dbReference>
<dbReference type="AlphaFoldDB" id="A0A443K4N2"/>
<keyword evidence="1" id="KW-0472">Membrane</keyword>